<comment type="caution">
    <text evidence="1">The sequence shown here is derived from an EMBL/GenBank/DDBJ whole genome shotgun (WGS) entry which is preliminary data.</text>
</comment>
<dbReference type="STRING" id="1325734.A0A428P7K4"/>
<dbReference type="InterPro" id="IPR036047">
    <property type="entry name" value="F-box-like_dom_sf"/>
</dbReference>
<organism evidence="1 2">
    <name type="scientific">Fusarium duplospermum</name>
    <dbReference type="NCBI Taxonomy" id="1325734"/>
    <lineage>
        <taxon>Eukaryota</taxon>
        <taxon>Fungi</taxon>
        <taxon>Dikarya</taxon>
        <taxon>Ascomycota</taxon>
        <taxon>Pezizomycotina</taxon>
        <taxon>Sordariomycetes</taxon>
        <taxon>Hypocreomycetidae</taxon>
        <taxon>Hypocreales</taxon>
        <taxon>Nectriaceae</taxon>
        <taxon>Fusarium</taxon>
        <taxon>Fusarium solani species complex</taxon>
    </lineage>
</organism>
<evidence type="ECO:0000313" key="1">
    <source>
        <dbReference type="EMBL" id="RSL48994.1"/>
    </source>
</evidence>
<proteinExistence type="predicted"/>
<gene>
    <name evidence="1" type="ORF">CEP54_012646</name>
</gene>
<dbReference type="EMBL" id="NKCI01000187">
    <property type="protein sequence ID" value="RSL48994.1"/>
    <property type="molecule type" value="Genomic_DNA"/>
</dbReference>
<accession>A0A428P7K4</accession>
<dbReference type="AlphaFoldDB" id="A0A428P7K4"/>
<dbReference type="Proteomes" id="UP000288168">
    <property type="component" value="Unassembled WGS sequence"/>
</dbReference>
<name>A0A428P7K4_9HYPO</name>
<reference evidence="1 2" key="1">
    <citation type="submission" date="2017-06" db="EMBL/GenBank/DDBJ databases">
        <title>Comparative genomic analysis of Ambrosia Fusariam Clade fungi.</title>
        <authorList>
            <person name="Stajich J.E."/>
            <person name="Carrillo J."/>
            <person name="Kijimoto T."/>
            <person name="Eskalen A."/>
            <person name="O'Donnell K."/>
            <person name="Kasson M."/>
        </authorList>
    </citation>
    <scope>NUCLEOTIDE SEQUENCE [LARGE SCALE GENOMIC DNA]</scope>
    <source>
        <strain evidence="1 2">NRRL62584</strain>
    </source>
</reference>
<evidence type="ECO:0000313" key="2">
    <source>
        <dbReference type="Proteomes" id="UP000288168"/>
    </source>
</evidence>
<evidence type="ECO:0008006" key="3">
    <source>
        <dbReference type="Google" id="ProtNLM"/>
    </source>
</evidence>
<dbReference type="SUPFAM" id="SSF81383">
    <property type="entry name" value="F-box domain"/>
    <property type="match status" value="1"/>
</dbReference>
<keyword evidence="2" id="KW-1185">Reference proteome</keyword>
<dbReference type="Gene3D" id="1.25.40.20">
    <property type="entry name" value="Ankyrin repeat-containing domain"/>
    <property type="match status" value="1"/>
</dbReference>
<dbReference type="InterPro" id="IPR036770">
    <property type="entry name" value="Ankyrin_rpt-contain_sf"/>
</dbReference>
<sequence length="295" mass="33443">MIQDSEFEPTGTMQDQADLVSGSVSVSMAASEAALASEPRNPDRLSTLPQEMLLEIFHVLPTFKDKGCFVLTSKYLHQISNKYLYRSTGETLSWLPVFLAARQGDIAQLNKCKEAGAPANISWNDQHSSRACVSPDIRHGGSPLEEAIMNLQVRTVKWFLKQGTSPNREKSNCSPLMRAFWMLRKYTIAGHPVDQRRTHRNRYSTFAMDKLGVQAEKARRIIDLLRDAGADLSRKEAANFDDHLKDIIWRRAWEFKRDDKWVDEPSKAAWVTSFDPNSVAMSDWLGIAQVLGFPR</sequence>
<dbReference type="SUPFAM" id="SSF48403">
    <property type="entry name" value="Ankyrin repeat"/>
    <property type="match status" value="1"/>
</dbReference>
<protein>
    <recommendedName>
        <fullName evidence="3">F-box domain-containing protein</fullName>
    </recommendedName>
</protein>
<dbReference type="OrthoDB" id="194358at2759"/>